<gene>
    <name evidence="1" type="ORF">DM877_11930</name>
</gene>
<accession>A0A4Q2EAW3</accession>
<evidence type="ECO:0000313" key="1">
    <source>
        <dbReference type="EMBL" id="RXW28735.1"/>
    </source>
</evidence>
<sequence length="64" mass="6795">MRKKPLKSSIAIALRSIEQASAVLIAVRHAAGEMEPCDISDAIDACSGLVNEARCELAILEGEE</sequence>
<dbReference type="EMBL" id="QJSL01000010">
    <property type="protein sequence ID" value="RXW28735.1"/>
    <property type="molecule type" value="Genomic_DNA"/>
</dbReference>
<comment type="caution">
    <text evidence="1">The sequence shown here is derived from an EMBL/GenBank/DDBJ whole genome shotgun (WGS) entry which is preliminary data.</text>
</comment>
<evidence type="ECO:0000313" key="2">
    <source>
        <dbReference type="Proteomes" id="UP000290875"/>
    </source>
</evidence>
<dbReference type="RefSeq" id="WP_079938915.1">
    <property type="nucleotide sequence ID" value="NZ_QJSL01000010.1"/>
</dbReference>
<dbReference type="AlphaFoldDB" id="A0A4Q2EAW3"/>
<proteinExistence type="predicted"/>
<protein>
    <recommendedName>
        <fullName evidence="3">Prophage protein</fullName>
    </recommendedName>
</protein>
<organism evidence="1 2">
    <name type="scientific">Enterobacter cloacae</name>
    <dbReference type="NCBI Taxonomy" id="550"/>
    <lineage>
        <taxon>Bacteria</taxon>
        <taxon>Pseudomonadati</taxon>
        <taxon>Pseudomonadota</taxon>
        <taxon>Gammaproteobacteria</taxon>
        <taxon>Enterobacterales</taxon>
        <taxon>Enterobacteriaceae</taxon>
        <taxon>Enterobacter</taxon>
        <taxon>Enterobacter cloacae complex</taxon>
    </lineage>
</organism>
<name>A0A4Q2EAW3_ENTCL</name>
<evidence type="ECO:0008006" key="3">
    <source>
        <dbReference type="Google" id="ProtNLM"/>
    </source>
</evidence>
<dbReference type="Proteomes" id="UP000290875">
    <property type="component" value="Unassembled WGS sequence"/>
</dbReference>
<reference evidence="1 2" key="1">
    <citation type="submission" date="2018-06" db="EMBL/GenBank/DDBJ databases">
        <title>Carbapenemase-producing Enterobacteriaceae present in wastewater treatment plant effluent and nearby surface waters in the US.</title>
        <authorList>
            <person name="Mathys D.A."/>
            <person name="Mollenkopf D.F."/>
            <person name="Feicht S.M."/>
            <person name="Adams R.J."/>
            <person name="Albers A.L."/>
            <person name="Grooters S.V."/>
            <person name="Stuever D.M."/>
            <person name="Daniels J.B."/>
            <person name="Wittum T.E."/>
        </authorList>
    </citation>
    <scope>NUCLEOTIDE SEQUENCE [LARGE SCALE GENOMIC DNA]</scope>
    <source>
        <strain evidence="1 2">GEO_4_Eff_A</strain>
    </source>
</reference>